<reference evidence="13 14" key="1">
    <citation type="journal article" date="2016" name="Nat. Commun.">
        <title>Extremotolerant tardigrade genome and improved radiotolerance of human cultured cells by tardigrade-unique protein.</title>
        <authorList>
            <person name="Hashimoto T."/>
            <person name="Horikawa D.D."/>
            <person name="Saito Y."/>
            <person name="Kuwahara H."/>
            <person name="Kozuka-Hata H."/>
            <person name="Shin-I T."/>
            <person name="Minakuchi Y."/>
            <person name="Ohishi K."/>
            <person name="Motoyama A."/>
            <person name="Aizu T."/>
            <person name="Enomoto A."/>
            <person name="Kondo K."/>
            <person name="Tanaka S."/>
            <person name="Hara Y."/>
            <person name="Koshikawa S."/>
            <person name="Sagara H."/>
            <person name="Miura T."/>
            <person name="Yokobori S."/>
            <person name="Miyagawa K."/>
            <person name="Suzuki Y."/>
            <person name="Kubo T."/>
            <person name="Oyama M."/>
            <person name="Kohara Y."/>
            <person name="Fujiyama A."/>
            <person name="Arakawa K."/>
            <person name="Katayama T."/>
            <person name="Toyoda A."/>
            <person name="Kunieda T."/>
        </authorList>
    </citation>
    <scope>NUCLEOTIDE SEQUENCE [LARGE SCALE GENOMIC DNA]</scope>
    <source>
        <strain evidence="13 14">YOKOZUNA-1</strain>
    </source>
</reference>
<dbReference type="GO" id="GO:0043235">
    <property type="term" value="C:receptor complex"/>
    <property type="evidence" value="ECO:0007669"/>
    <property type="project" value="TreeGrafter"/>
</dbReference>
<dbReference type="PRINTS" id="PR00261">
    <property type="entry name" value="LDLRECEPTOR"/>
</dbReference>
<dbReference type="PANTHER" id="PTHR22722:SF15">
    <property type="entry name" value="LOW-DENSITY LIPOPROTEIN RECEPTOR-RELATED"/>
    <property type="match status" value="1"/>
</dbReference>
<dbReference type="SMART" id="SM00209">
    <property type="entry name" value="TSP1"/>
    <property type="match status" value="2"/>
</dbReference>
<feature type="compositionally biased region" description="Polar residues" evidence="11">
    <location>
        <begin position="279"/>
        <end position="295"/>
    </location>
</feature>
<feature type="disulfide bond" evidence="10">
    <location>
        <begin position="1307"/>
        <end position="1319"/>
    </location>
</feature>
<feature type="region of interest" description="Disordered" evidence="11">
    <location>
        <begin position="276"/>
        <end position="324"/>
    </location>
</feature>
<dbReference type="GO" id="GO:0042562">
    <property type="term" value="F:hormone binding"/>
    <property type="evidence" value="ECO:0007669"/>
    <property type="project" value="TreeGrafter"/>
</dbReference>
<evidence type="ECO:0000256" key="9">
    <source>
        <dbReference type="ARBA" id="ARBA00023180"/>
    </source>
</evidence>
<feature type="disulfide bond" evidence="10">
    <location>
        <begin position="1326"/>
        <end position="1341"/>
    </location>
</feature>
<feature type="transmembrane region" description="Helical" evidence="12">
    <location>
        <begin position="365"/>
        <end position="388"/>
    </location>
</feature>
<evidence type="ECO:0000313" key="13">
    <source>
        <dbReference type="EMBL" id="GAV05893.1"/>
    </source>
</evidence>
<evidence type="ECO:0008006" key="15">
    <source>
        <dbReference type="Google" id="ProtNLM"/>
    </source>
</evidence>
<dbReference type="STRING" id="947166.A0A1D1VZS9"/>
<feature type="disulfide bond" evidence="10">
    <location>
        <begin position="1269"/>
        <end position="1281"/>
    </location>
</feature>
<feature type="region of interest" description="Disordered" evidence="11">
    <location>
        <begin position="1"/>
        <end position="61"/>
    </location>
</feature>
<gene>
    <name evidence="13" type="primary">RvY_15953-1</name>
    <name evidence="13" type="synonym">RvY_15953.1</name>
    <name evidence="13" type="ORF">RvY_15953</name>
</gene>
<feature type="disulfide bond" evidence="10">
    <location>
        <begin position="1276"/>
        <end position="1294"/>
    </location>
</feature>
<evidence type="ECO:0000256" key="3">
    <source>
        <dbReference type="ARBA" id="ARBA00022692"/>
    </source>
</evidence>
<feature type="compositionally biased region" description="Low complexity" evidence="11">
    <location>
        <begin position="297"/>
        <end position="324"/>
    </location>
</feature>
<feature type="disulfide bond" evidence="10">
    <location>
        <begin position="1314"/>
        <end position="1332"/>
    </location>
</feature>
<dbReference type="GO" id="GO:0016324">
    <property type="term" value="C:apical plasma membrane"/>
    <property type="evidence" value="ECO:0007669"/>
    <property type="project" value="TreeGrafter"/>
</dbReference>
<comment type="caution">
    <text evidence="13">The sequence shown here is derived from an EMBL/GenBank/DDBJ whole genome shotgun (WGS) entry which is preliminary data.</text>
</comment>
<dbReference type="Pfam" id="PF00057">
    <property type="entry name" value="Ldl_recept_a"/>
    <property type="match status" value="2"/>
</dbReference>
<dbReference type="PROSITE" id="PS50092">
    <property type="entry name" value="TSP1"/>
    <property type="match status" value="2"/>
</dbReference>
<feature type="region of interest" description="Disordered" evidence="11">
    <location>
        <begin position="233"/>
        <end position="263"/>
    </location>
</feature>
<evidence type="ECO:0000256" key="12">
    <source>
        <dbReference type="SAM" id="Phobius"/>
    </source>
</evidence>
<proteinExistence type="predicted"/>
<keyword evidence="8" id="KW-0675">Receptor</keyword>
<feature type="compositionally biased region" description="Polar residues" evidence="11">
    <location>
        <begin position="905"/>
        <end position="921"/>
    </location>
</feature>
<dbReference type="InterPro" id="IPR002172">
    <property type="entry name" value="LDrepeatLR_classA_rpt"/>
</dbReference>
<name>A0A1D1VZS9_RAMVA</name>
<dbReference type="InterPro" id="IPR051221">
    <property type="entry name" value="LDLR-related"/>
</dbReference>
<evidence type="ECO:0000256" key="2">
    <source>
        <dbReference type="ARBA" id="ARBA00022536"/>
    </source>
</evidence>
<dbReference type="SUPFAM" id="SSF57424">
    <property type="entry name" value="LDL receptor-like module"/>
    <property type="match status" value="2"/>
</dbReference>
<dbReference type="InterPro" id="IPR036383">
    <property type="entry name" value="TSP1_rpt_sf"/>
</dbReference>
<evidence type="ECO:0000256" key="6">
    <source>
        <dbReference type="ARBA" id="ARBA00023136"/>
    </source>
</evidence>
<feature type="compositionally biased region" description="Basic residues" evidence="11">
    <location>
        <begin position="1004"/>
        <end position="1014"/>
    </location>
</feature>
<keyword evidence="6 12" id="KW-0472">Membrane</keyword>
<dbReference type="Proteomes" id="UP000186922">
    <property type="component" value="Unassembled WGS sequence"/>
</dbReference>
<dbReference type="InterPro" id="IPR000884">
    <property type="entry name" value="TSP1_rpt"/>
</dbReference>
<feature type="region of interest" description="Disordered" evidence="11">
    <location>
        <begin position="996"/>
        <end position="1025"/>
    </location>
</feature>
<evidence type="ECO:0000256" key="10">
    <source>
        <dbReference type="PROSITE-ProRule" id="PRU00124"/>
    </source>
</evidence>
<evidence type="ECO:0000256" key="8">
    <source>
        <dbReference type="ARBA" id="ARBA00023170"/>
    </source>
</evidence>
<keyword evidence="3 12" id="KW-0812">Transmembrane</keyword>
<keyword evidence="14" id="KW-1185">Reference proteome</keyword>
<comment type="caution">
    <text evidence="10">Lacks conserved residue(s) required for the propagation of feature annotation.</text>
</comment>
<feature type="region of interest" description="Disordered" evidence="11">
    <location>
        <begin position="132"/>
        <end position="196"/>
    </location>
</feature>
<keyword evidence="9" id="KW-0325">Glycoprotein</keyword>
<keyword evidence="7 10" id="KW-1015">Disulfide bond</keyword>
<organism evidence="13 14">
    <name type="scientific">Ramazzottius varieornatus</name>
    <name type="common">Water bear</name>
    <name type="synonym">Tardigrade</name>
    <dbReference type="NCBI Taxonomy" id="947166"/>
    <lineage>
        <taxon>Eukaryota</taxon>
        <taxon>Metazoa</taxon>
        <taxon>Ecdysozoa</taxon>
        <taxon>Tardigrada</taxon>
        <taxon>Eutardigrada</taxon>
        <taxon>Parachela</taxon>
        <taxon>Hypsibioidea</taxon>
        <taxon>Ramazzottiidae</taxon>
        <taxon>Ramazzottius</taxon>
    </lineage>
</organism>
<feature type="compositionally biased region" description="Acidic residues" evidence="11">
    <location>
        <begin position="1"/>
        <end position="13"/>
    </location>
</feature>
<dbReference type="OrthoDB" id="9988974at2759"/>
<sequence length="1341" mass="144347">MGEDETDDWDDVPEPQSRHDRIQRITSPEGTLQRPRHDHPGPLGYHPGTGSTSSLARAHQQQQMHLAAALLQQQQQMAMLLDQHQPMPGNLASLRRQHQLMSLQAAHNNSLPRLPMSAQQLYNMPVSPAMSHRMLPQQSQRYRGGPSSLPPTNGQTLRPVHEAVSPNMSSASGRRFSQRQHEVQLEPRQLDSLSRRAAHASSGPYWGQVDSVAGLKGPFDPFVASSVSSHQQAMYSGDGSTSSYARINPHNRQTYPPSQQSVLSQNADHGYALHHDENTSLTSQKTSRTQASMLTKSAPTPSGSGSGASASGSTPQKSDATTGSATVSASAKYAEYISNLQKYQHPPPSKRHVTFIKYRGRQCTIGMLIVFAILVIGLVVAPVVYFTAFANRGQSAASAPQTQLTNMISGQLTLDTTHGAYADLMTDPGRPPDEALKRIQRDMQELLKEVVQGVGGFAADDINSITVPTPQRPDAHQIFLRFQVSFKNAQPLDVAESKTSKAFAGATNTDLVGMRLKGIPVVTNSLFFRALPLANLTSSTVSSPTNEVMVDAQPDNASRMKSELMQLGPSGSVPSSLSINSSSVSVSPVVATTDKQTTDAFSTTTFLTTPKPTTSQKLAVMATTTSQQVAPSDLLDETFGVGVGVGSKGKKQQLLLATFPPSSPTLGSTTQDYGVFSTSAFTFASTTTTPHQEQPTTAHHVVVTKNSDSLGPAINQVQNHASPVVPFNFEPSHPSPSQGFQSPPEVGHVSLTSNIFTHQPDFIQVQPNNFASPTINGMETINHDPQRVPNSSNLPMTTEWHSFDTALSPFNTRQPPVAAQQPHSQAPQFVTLANPNQQGTTFSLNMQNQPSEFHNQFSGAPPSQPNQEPFHPLQPNFNGQNAPFNRGHETAFGNGFSLNEPLPPLSNTNQAPPNSFAPQGSVQLNHFSADDASASTTVIDTVKPTLVVPFGHTESSLENTTVMAAASATTTTASVFNMDDFDADFVTSTAEPTTTWKTTSTHMSTRKSTSRRLTTRTTTTTTEGWPSTEYEFSDFTENVTVPVLISSWGNWSEWGACSAPVCTTDGFQSRTRVCLTSISGSSAVPDADAVCALNGGQPIEARACVCETTTSDLSVDDLTTTGPSPDEMLLDTITSTPAFVSFATTTIAAPEEKLTWSDWSNWSVCSVQPCHSNGIQTRHRSCLSNGQPVDDQACFNLEGTSVDTQPCDCPVVRVATTEEPVTAVTTPTFVRTGGQFHIDSPRQPQRPLSVQVQNRPIQRRPSTTIPRTCSALEKPCNNGQCILSYRICDGFPDCSDGSDEPLGCGRCFSGEFKCTNGRCISETLVCDATDNCGDGSDEFFC</sequence>
<dbReference type="Gene3D" id="2.20.100.10">
    <property type="entry name" value="Thrombospondin type-1 (TSP1) repeat"/>
    <property type="match status" value="2"/>
</dbReference>
<dbReference type="SMART" id="SM00192">
    <property type="entry name" value="LDLa"/>
    <property type="match status" value="2"/>
</dbReference>
<accession>A0A1D1VZS9</accession>
<dbReference type="PROSITE" id="PS01209">
    <property type="entry name" value="LDLRA_1"/>
    <property type="match status" value="1"/>
</dbReference>
<protein>
    <recommendedName>
        <fullName evidence="15">SEA domain-containing protein</fullName>
    </recommendedName>
</protein>
<evidence type="ECO:0000313" key="14">
    <source>
        <dbReference type="Proteomes" id="UP000186922"/>
    </source>
</evidence>
<dbReference type="EMBL" id="BDGG01000012">
    <property type="protein sequence ID" value="GAV05893.1"/>
    <property type="molecule type" value="Genomic_DNA"/>
</dbReference>
<dbReference type="SUPFAM" id="SSF82895">
    <property type="entry name" value="TSP-1 type 1 repeat"/>
    <property type="match status" value="2"/>
</dbReference>
<keyword evidence="2" id="KW-0245">EGF-like domain</keyword>
<dbReference type="GO" id="GO:0006898">
    <property type="term" value="P:receptor-mediated endocytosis"/>
    <property type="evidence" value="ECO:0007669"/>
    <property type="project" value="TreeGrafter"/>
</dbReference>
<dbReference type="InterPro" id="IPR036055">
    <property type="entry name" value="LDL_receptor-like_sf"/>
</dbReference>
<feature type="compositionally biased region" description="Basic and acidic residues" evidence="11">
    <location>
        <begin position="179"/>
        <end position="189"/>
    </location>
</feature>
<evidence type="ECO:0000256" key="1">
    <source>
        <dbReference type="ARBA" id="ARBA00004167"/>
    </source>
</evidence>
<feature type="region of interest" description="Disordered" evidence="11">
    <location>
        <begin position="853"/>
        <end position="921"/>
    </location>
</feature>
<dbReference type="Gene3D" id="4.10.400.10">
    <property type="entry name" value="Low-density Lipoprotein Receptor"/>
    <property type="match status" value="2"/>
</dbReference>
<evidence type="ECO:0000256" key="11">
    <source>
        <dbReference type="SAM" id="MobiDB-lite"/>
    </source>
</evidence>
<dbReference type="Pfam" id="PF00090">
    <property type="entry name" value="TSP_1"/>
    <property type="match status" value="2"/>
</dbReference>
<evidence type="ECO:0000256" key="5">
    <source>
        <dbReference type="ARBA" id="ARBA00022989"/>
    </source>
</evidence>
<dbReference type="InterPro" id="IPR023415">
    <property type="entry name" value="LDLR_class-A_CS"/>
</dbReference>
<dbReference type="PANTHER" id="PTHR22722">
    <property type="entry name" value="LOW-DENSITY LIPOPROTEIN RECEPTOR-RELATED PROTEIN 2-RELATED"/>
    <property type="match status" value="1"/>
</dbReference>
<keyword evidence="4" id="KW-0677">Repeat</keyword>
<evidence type="ECO:0000256" key="7">
    <source>
        <dbReference type="ARBA" id="ARBA00023157"/>
    </source>
</evidence>
<evidence type="ECO:0000256" key="4">
    <source>
        <dbReference type="ARBA" id="ARBA00022737"/>
    </source>
</evidence>
<dbReference type="PROSITE" id="PS50068">
    <property type="entry name" value="LDLRA_2"/>
    <property type="match status" value="2"/>
</dbReference>
<dbReference type="CDD" id="cd00112">
    <property type="entry name" value="LDLa"/>
    <property type="match status" value="2"/>
</dbReference>
<keyword evidence="5 12" id="KW-1133">Transmembrane helix</keyword>
<comment type="subcellular location">
    <subcellularLocation>
        <location evidence="1">Membrane</location>
        <topology evidence="1">Single-pass membrane protein</topology>
    </subcellularLocation>
</comment>